<evidence type="ECO:0000259" key="3">
    <source>
        <dbReference type="PROSITE" id="PS50048"/>
    </source>
</evidence>
<name>A0A8K0SMI4_9HYPO</name>
<feature type="chain" id="PRO_5035456637" description="Zn(2)-C6 fungal-type domain-containing protein" evidence="2">
    <location>
        <begin position="16"/>
        <end position="540"/>
    </location>
</feature>
<proteinExistence type="predicted"/>
<keyword evidence="1" id="KW-0539">Nucleus</keyword>
<dbReference type="Proteomes" id="UP000813444">
    <property type="component" value="Unassembled WGS sequence"/>
</dbReference>
<feature type="signal peptide" evidence="2">
    <location>
        <begin position="1"/>
        <end position="15"/>
    </location>
</feature>
<dbReference type="CDD" id="cd00067">
    <property type="entry name" value="GAL4"/>
    <property type="match status" value="1"/>
</dbReference>
<reference evidence="4" key="1">
    <citation type="journal article" date="2021" name="Nat. Commun.">
        <title>Genetic determinants of endophytism in the Arabidopsis root mycobiome.</title>
        <authorList>
            <person name="Mesny F."/>
            <person name="Miyauchi S."/>
            <person name="Thiergart T."/>
            <person name="Pickel B."/>
            <person name="Atanasova L."/>
            <person name="Karlsson M."/>
            <person name="Huettel B."/>
            <person name="Barry K.W."/>
            <person name="Haridas S."/>
            <person name="Chen C."/>
            <person name="Bauer D."/>
            <person name="Andreopoulos W."/>
            <person name="Pangilinan J."/>
            <person name="LaButti K."/>
            <person name="Riley R."/>
            <person name="Lipzen A."/>
            <person name="Clum A."/>
            <person name="Drula E."/>
            <person name="Henrissat B."/>
            <person name="Kohler A."/>
            <person name="Grigoriev I.V."/>
            <person name="Martin F.M."/>
            <person name="Hacquard S."/>
        </authorList>
    </citation>
    <scope>NUCLEOTIDE SEQUENCE</scope>
    <source>
        <strain evidence="4">MPI-CAGE-CH-0235</strain>
    </source>
</reference>
<evidence type="ECO:0000256" key="2">
    <source>
        <dbReference type="SAM" id="SignalP"/>
    </source>
</evidence>
<sequence>MLMLMIGFFCLGISGHFSLLISSPPLFYFGRNHIRIVQAALDSRHPLGTHWLAMVYLGPSRGCMSCKKRRKKCDETRPSCLRCIKSKRTCGGYEASSLDAFRQHDIGDDGASTLKSIARKCSLPRNPPAPEHGYLTADALPHGITQDESNMFGLRAFLYDFCILPSHDNMSRGFLSTLEVTVRQLGPKSDLARACQAVSFLCGGKMQNRKMFIDKAERFYQELLGSVAKAIDSPVLARAPEVKLMVILLGMHQMVTADEDNHANYDIHSRGLAALWNIRHTPFDLLRGSVSGRFGKRVGVFSIPGVGHKHELDDLILDLSSLGDRFETYSSTEDLPRLQMDATALDDVFQRWEESRDPAFKPTLAGNVPTGEDVGAADVGLWPGRVDTYTDLYIAGVWNIFRMARLVLLSIISSISHMLDGSSLDTGKALTANRLAEEMIASIPYHLVENLPVFVGRLNTSAGLTETGKFIGGLLLIHPLYVTMNLEVVAKSQRRYLRSCLAWIGSSMPFGQAARLSRMDRIERRCLESDYMVLLSGFLL</sequence>
<feature type="domain" description="Zn(2)-C6 fungal-type" evidence="3">
    <location>
        <begin position="62"/>
        <end position="90"/>
    </location>
</feature>
<dbReference type="SUPFAM" id="SSF57701">
    <property type="entry name" value="Zn2/Cys6 DNA-binding domain"/>
    <property type="match status" value="1"/>
</dbReference>
<comment type="caution">
    <text evidence="4">The sequence shown here is derived from an EMBL/GenBank/DDBJ whole genome shotgun (WGS) entry which is preliminary data.</text>
</comment>
<dbReference type="Pfam" id="PF00172">
    <property type="entry name" value="Zn_clus"/>
    <property type="match status" value="1"/>
</dbReference>
<evidence type="ECO:0000256" key="1">
    <source>
        <dbReference type="ARBA" id="ARBA00023242"/>
    </source>
</evidence>
<organism evidence="4 5">
    <name type="scientific">Stachybotrys elegans</name>
    <dbReference type="NCBI Taxonomy" id="80388"/>
    <lineage>
        <taxon>Eukaryota</taxon>
        <taxon>Fungi</taxon>
        <taxon>Dikarya</taxon>
        <taxon>Ascomycota</taxon>
        <taxon>Pezizomycotina</taxon>
        <taxon>Sordariomycetes</taxon>
        <taxon>Hypocreomycetidae</taxon>
        <taxon>Hypocreales</taxon>
        <taxon>Stachybotryaceae</taxon>
        <taxon>Stachybotrys</taxon>
    </lineage>
</organism>
<accession>A0A8K0SMI4</accession>
<keyword evidence="2" id="KW-0732">Signal</keyword>
<gene>
    <name evidence="4" type="ORF">B0I35DRAFT_434037</name>
</gene>
<dbReference type="GO" id="GO:0000981">
    <property type="term" value="F:DNA-binding transcription factor activity, RNA polymerase II-specific"/>
    <property type="evidence" value="ECO:0007669"/>
    <property type="project" value="InterPro"/>
</dbReference>
<dbReference type="InterPro" id="IPR053175">
    <property type="entry name" value="DHMBA_Reg_Transcription_Factor"/>
</dbReference>
<dbReference type="PANTHER" id="PTHR38791:SF5">
    <property type="entry name" value="TRANSCRIPTION FACTOR DBAG-RELATED"/>
    <property type="match status" value="1"/>
</dbReference>
<dbReference type="OrthoDB" id="3525185at2759"/>
<dbReference type="AlphaFoldDB" id="A0A8K0SMI4"/>
<evidence type="ECO:0000313" key="5">
    <source>
        <dbReference type="Proteomes" id="UP000813444"/>
    </source>
</evidence>
<dbReference type="PANTHER" id="PTHR38791">
    <property type="entry name" value="ZN(II)2CYS6 TRANSCRIPTION FACTOR (EUROFUNG)-RELATED-RELATED"/>
    <property type="match status" value="1"/>
</dbReference>
<dbReference type="EMBL" id="JAGPNK010000008">
    <property type="protein sequence ID" value="KAH7316806.1"/>
    <property type="molecule type" value="Genomic_DNA"/>
</dbReference>
<dbReference type="GO" id="GO:0008270">
    <property type="term" value="F:zinc ion binding"/>
    <property type="evidence" value="ECO:0007669"/>
    <property type="project" value="InterPro"/>
</dbReference>
<dbReference type="Gene3D" id="4.10.240.10">
    <property type="entry name" value="Zn(2)-C6 fungal-type DNA-binding domain"/>
    <property type="match status" value="1"/>
</dbReference>
<evidence type="ECO:0000313" key="4">
    <source>
        <dbReference type="EMBL" id="KAH7316806.1"/>
    </source>
</evidence>
<protein>
    <recommendedName>
        <fullName evidence="3">Zn(2)-C6 fungal-type domain-containing protein</fullName>
    </recommendedName>
</protein>
<dbReference type="PROSITE" id="PS50048">
    <property type="entry name" value="ZN2_CY6_FUNGAL_2"/>
    <property type="match status" value="1"/>
</dbReference>
<dbReference type="SMART" id="SM00066">
    <property type="entry name" value="GAL4"/>
    <property type="match status" value="1"/>
</dbReference>
<dbReference type="PROSITE" id="PS00463">
    <property type="entry name" value="ZN2_CY6_FUNGAL_1"/>
    <property type="match status" value="1"/>
</dbReference>
<dbReference type="InterPro" id="IPR001138">
    <property type="entry name" value="Zn2Cys6_DnaBD"/>
</dbReference>
<dbReference type="InterPro" id="IPR036864">
    <property type="entry name" value="Zn2-C6_fun-type_DNA-bd_sf"/>
</dbReference>
<keyword evidence="5" id="KW-1185">Reference proteome</keyword>